<feature type="transmembrane region" description="Helical" evidence="6">
    <location>
        <begin position="39"/>
        <end position="57"/>
    </location>
</feature>
<evidence type="ECO:0000256" key="3">
    <source>
        <dbReference type="ARBA" id="ARBA00022692"/>
    </source>
</evidence>
<sequence length="328" mass="35100">MDKSLRSKVVISVVLGVIVMLGLALFSDIGKVGDSLSSFNWLMLPAVLGFTIFNYVLRWLKWDYYLRKLGQGTNVSYSQSALLFCAGMVMAVTPGKVGEVLKSGLLKRLNGTPISRSAPIVLAERLTDGLAMLLLMGTGLALYPPARPAFVALVIVSVLGLALFQNRRVALGFIGWLERGRLARFAKPLHSFYESSAELLSGRLLVVSTIISVVSWAGECVAMYYVLRGFGAEASGSLLLQSTFIFAASTLFGLVSFLPGGLGASEVSSTLLITTLVKLGEGAATAATIVIRFCTLWFGVLVGIVAMSIFAHRYGLIESEANNLAKEA</sequence>
<keyword evidence="3 6" id="KW-0812">Transmembrane</keyword>
<evidence type="ECO:0000313" key="8">
    <source>
        <dbReference type="Proteomes" id="UP000050277"/>
    </source>
</evidence>
<organism evidence="7 8">
    <name type="scientific">Herpetosiphon geysericola</name>
    <dbReference type="NCBI Taxonomy" id="70996"/>
    <lineage>
        <taxon>Bacteria</taxon>
        <taxon>Bacillati</taxon>
        <taxon>Chloroflexota</taxon>
        <taxon>Chloroflexia</taxon>
        <taxon>Herpetosiphonales</taxon>
        <taxon>Herpetosiphonaceae</taxon>
        <taxon>Herpetosiphon</taxon>
    </lineage>
</organism>
<dbReference type="NCBIfam" id="TIGR00374">
    <property type="entry name" value="flippase-like domain"/>
    <property type="match status" value="1"/>
</dbReference>
<keyword evidence="2" id="KW-1003">Cell membrane</keyword>
<protein>
    <recommendedName>
        <fullName evidence="9">TIGR00374 family protein</fullName>
    </recommendedName>
</protein>
<dbReference type="EMBL" id="LGKP01000007">
    <property type="protein sequence ID" value="KPL91218.1"/>
    <property type="molecule type" value="Genomic_DNA"/>
</dbReference>
<evidence type="ECO:0000313" key="7">
    <source>
        <dbReference type="EMBL" id="KPL91218.1"/>
    </source>
</evidence>
<feature type="transmembrane region" description="Helical" evidence="6">
    <location>
        <begin position="9"/>
        <end position="27"/>
    </location>
</feature>
<feature type="transmembrane region" description="Helical" evidence="6">
    <location>
        <begin position="238"/>
        <end position="258"/>
    </location>
</feature>
<feature type="transmembrane region" description="Helical" evidence="6">
    <location>
        <begin position="149"/>
        <end position="164"/>
    </location>
</feature>
<evidence type="ECO:0000256" key="2">
    <source>
        <dbReference type="ARBA" id="ARBA00022475"/>
    </source>
</evidence>
<dbReference type="AlphaFoldDB" id="A0A0N8GT63"/>
<feature type="transmembrane region" description="Helical" evidence="6">
    <location>
        <begin position="297"/>
        <end position="316"/>
    </location>
</feature>
<evidence type="ECO:0008006" key="9">
    <source>
        <dbReference type="Google" id="ProtNLM"/>
    </source>
</evidence>
<feature type="transmembrane region" description="Helical" evidence="6">
    <location>
        <begin position="204"/>
        <end position="226"/>
    </location>
</feature>
<evidence type="ECO:0000256" key="4">
    <source>
        <dbReference type="ARBA" id="ARBA00022989"/>
    </source>
</evidence>
<keyword evidence="5 6" id="KW-0472">Membrane</keyword>
<dbReference type="Pfam" id="PF03706">
    <property type="entry name" value="LPG_synthase_TM"/>
    <property type="match status" value="1"/>
</dbReference>
<keyword evidence="4 6" id="KW-1133">Transmembrane helix</keyword>
<accession>A0A0N8GT63</accession>
<proteinExistence type="predicted"/>
<dbReference type="OrthoDB" id="9799911at2"/>
<dbReference type="InterPro" id="IPR022791">
    <property type="entry name" value="L-PG_synthase/AglD"/>
</dbReference>
<gene>
    <name evidence="7" type="ORF">SE18_03495</name>
</gene>
<dbReference type="PANTHER" id="PTHR39087:SF2">
    <property type="entry name" value="UPF0104 MEMBRANE PROTEIN MJ1595"/>
    <property type="match status" value="1"/>
</dbReference>
<dbReference type="PANTHER" id="PTHR39087">
    <property type="entry name" value="UPF0104 MEMBRANE PROTEIN MJ1595"/>
    <property type="match status" value="1"/>
</dbReference>
<comment type="caution">
    <text evidence="7">The sequence shown here is derived from an EMBL/GenBank/DDBJ whole genome shotgun (WGS) entry which is preliminary data.</text>
</comment>
<evidence type="ECO:0000256" key="6">
    <source>
        <dbReference type="SAM" id="Phobius"/>
    </source>
</evidence>
<dbReference type="RefSeq" id="WP_054533032.1">
    <property type="nucleotide sequence ID" value="NZ_LGKP01000007.1"/>
</dbReference>
<evidence type="ECO:0000256" key="5">
    <source>
        <dbReference type="ARBA" id="ARBA00023136"/>
    </source>
</evidence>
<dbReference type="STRING" id="70996.SE18_03495"/>
<reference evidence="7 8" key="1">
    <citation type="submission" date="2015-07" db="EMBL/GenBank/DDBJ databases">
        <title>Whole genome sequence of Herpetosiphon geysericola DSM 7119.</title>
        <authorList>
            <person name="Hemp J."/>
            <person name="Ward L.M."/>
            <person name="Pace L.A."/>
            <person name="Fischer W.W."/>
        </authorList>
    </citation>
    <scope>NUCLEOTIDE SEQUENCE [LARGE SCALE GENOMIC DNA]</scope>
    <source>
        <strain evidence="7 8">DSM 7119</strain>
    </source>
</reference>
<comment type="subcellular location">
    <subcellularLocation>
        <location evidence="1">Cell membrane</location>
        <topology evidence="1">Multi-pass membrane protein</topology>
    </subcellularLocation>
</comment>
<evidence type="ECO:0000256" key="1">
    <source>
        <dbReference type="ARBA" id="ARBA00004651"/>
    </source>
</evidence>
<name>A0A0N8GT63_9CHLR</name>
<dbReference type="GO" id="GO:0005886">
    <property type="term" value="C:plasma membrane"/>
    <property type="evidence" value="ECO:0007669"/>
    <property type="project" value="UniProtKB-SubCell"/>
</dbReference>
<dbReference type="Proteomes" id="UP000050277">
    <property type="component" value="Unassembled WGS sequence"/>
</dbReference>
<keyword evidence="8" id="KW-1185">Reference proteome</keyword>